<dbReference type="EMBL" id="JXAK01000037">
    <property type="protein sequence ID" value="KIL39460.1"/>
    <property type="molecule type" value="Genomic_DNA"/>
</dbReference>
<protein>
    <submittedName>
        <fullName evidence="1">Uncharacterized protein</fullName>
    </submittedName>
</protein>
<evidence type="ECO:0000313" key="1">
    <source>
        <dbReference type="EMBL" id="KIL39460.1"/>
    </source>
</evidence>
<gene>
    <name evidence="1" type="ORF">SD70_20045</name>
</gene>
<reference evidence="1 2" key="1">
    <citation type="submission" date="2014-12" db="EMBL/GenBank/DDBJ databases">
        <title>Draft genome sequence of Paenibacillus kamchatkensis strain B-2647.</title>
        <authorList>
            <person name="Karlyshev A.V."/>
            <person name="Kudryashova E.B."/>
        </authorList>
    </citation>
    <scope>NUCLEOTIDE SEQUENCE [LARGE SCALE GENOMIC DNA]</scope>
    <source>
        <strain evidence="1 2">VKM B-2647</strain>
    </source>
</reference>
<proteinExistence type="predicted"/>
<evidence type="ECO:0000313" key="2">
    <source>
        <dbReference type="Proteomes" id="UP000031967"/>
    </source>
</evidence>
<accession>A0ABR5AFX4</accession>
<dbReference type="Proteomes" id="UP000031967">
    <property type="component" value="Unassembled WGS sequence"/>
</dbReference>
<keyword evidence="2" id="KW-1185">Reference proteome</keyword>
<comment type="caution">
    <text evidence="1">The sequence shown here is derived from an EMBL/GenBank/DDBJ whole genome shotgun (WGS) entry which is preliminary data.</text>
</comment>
<organism evidence="1 2">
    <name type="scientific">Gordoniibacillus kamchatkensis</name>
    <dbReference type="NCBI Taxonomy" id="1590651"/>
    <lineage>
        <taxon>Bacteria</taxon>
        <taxon>Bacillati</taxon>
        <taxon>Bacillota</taxon>
        <taxon>Bacilli</taxon>
        <taxon>Bacillales</taxon>
        <taxon>Paenibacillaceae</taxon>
        <taxon>Gordoniibacillus</taxon>
    </lineage>
</organism>
<sequence>MPLEVAALVGLIERILATGTELRFAPSLHPLRNAILKERPHFRAFGIHRFEFAAKAEGEG</sequence>
<name>A0ABR5AFX4_9BACL</name>